<proteinExistence type="inferred from homology"/>
<keyword evidence="1" id="KW-0560">Oxidoreductase</keyword>
<dbReference type="PRINTS" id="PR00080">
    <property type="entry name" value="SDRFAMILY"/>
</dbReference>
<protein>
    <submittedName>
        <fullName evidence="4">Uncharacterized protein</fullName>
    </submittedName>
</protein>
<dbReference type="Gene3D" id="3.40.50.720">
    <property type="entry name" value="NAD(P)-binding Rossmann-like Domain"/>
    <property type="match status" value="1"/>
</dbReference>
<evidence type="ECO:0000256" key="3">
    <source>
        <dbReference type="SAM" id="Phobius"/>
    </source>
</evidence>
<dbReference type="Proteomes" id="UP001195483">
    <property type="component" value="Unassembled WGS sequence"/>
</dbReference>
<comment type="similarity">
    <text evidence="2">Belongs to the short-chain dehydrogenases/reductases (SDR) family.</text>
</comment>
<reference evidence="4" key="2">
    <citation type="journal article" date="2021" name="Genome Biol. Evol.">
        <title>Developing a high-quality reference genome for a parasitic bivalve with doubly uniparental inheritance (Bivalvia: Unionida).</title>
        <authorList>
            <person name="Smith C.H."/>
        </authorList>
    </citation>
    <scope>NUCLEOTIDE SEQUENCE</scope>
    <source>
        <strain evidence="4">CHS0354</strain>
        <tissue evidence="4">Mantle</tissue>
    </source>
</reference>
<keyword evidence="5" id="KW-1185">Reference proteome</keyword>
<dbReference type="GO" id="GO:0016491">
    <property type="term" value="F:oxidoreductase activity"/>
    <property type="evidence" value="ECO:0007669"/>
    <property type="project" value="UniProtKB-KW"/>
</dbReference>
<dbReference type="AlphaFoldDB" id="A0AAE0W2V7"/>
<evidence type="ECO:0000256" key="1">
    <source>
        <dbReference type="ARBA" id="ARBA00023002"/>
    </source>
</evidence>
<evidence type="ECO:0000313" key="5">
    <source>
        <dbReference type="Proteomes" id="UP001195483"/>
    </source>
</evidence>
<dbReference type="InterPro" id="IPR002347">
    <property type="entry name" value="SDR_fam"/>
</dbReference>
<reference evidence="4" key="3">
    <citation type="submission" date="2023-05" db="EMBL/GenBank/DDBJ databases">
        <authorList>
            <person name="Smith C.H."/>
        </authorList>
    </citation>
    <scope>NUCLEOTIDE SEQUENCE</scope>
    <source>
        <strain evidence="4">CHS0354</strain>
        <tissue evidence="4">Mantle</tissue>
    </source>
</reference>
<dbReference type="PRINTS" id="PR00081">
    <property type="entry name" value="GDHRDH"/>
</dbReference>
<name>A0AAE0W2V7_9BIVA</name>
<sequence length="236" mass="26069">MDLWTFILAFLIVIVLLLTGLKIYFDAGKGICYSNADLTGKTVLITGANTGIGFYTALDLARRNARVILACRSQEKGLAAMKKIQESTGNYNIVVKVVDLSLMASVKKFAEKILWEEARLDILINNAGVAGIPKIMTAEGFEMVYATNHFGPFFLTNLLLDLLKKSAPSRIVTVSSIAHKFGSIELDNLKAEKSYSQLRFYGNTKLANILFTKELARRLEGTGRVRIQIQTIPCIA</sequence>
<dbReference type="PANTHER" id="PTHR43157">
    <property type="entry name" value="PHOSPHATIDYLINOSITOL-GLYCAN BIOSYNTHESIS CLASS F PROTEIN-RELATED"/>
    <property type="match status" value="1"/>
</dbReference>
<dbReference type="Pfam" id="PF00106">
    <property type="entry name" value="adh_short"/>
    <property type="match status" value="1"/>
</dbReference>
<reference evidence="4" key="1">
    <citation type="journal article" date="2021" name="Genome Biol. Evol.">
        <title>A High-Quality Reference Genome for a Parasitic Bivalve with Doubly Uniparental Inheritance (Bivalvia: Unionida).</title>
        <authorList>
            <person name="Smith C.H."/>
        </authorList>
    </citation>
    <scope>NUCLEOTIDE SEQUENCE</scope>
    <source>
        <strain evidence="4">CHS0354</strain>
    </source>
</reference>
<feature type="transmembrane region" description="Helical" evidence="3">
    <location>
        <begin position="6"/>
        <end position="25"/>
    </location>
</feature>
<keyword evidence="3" id="KW-0812">Transmembrane</keyword>
<organism evidence="4 5">
    <name type="scientific">Potamilus streckersoni</name>
    <dbReference type="NCBI Taxonomy" id="2493646"/>
    <lineage>
        <taxon>Eukaryota</taxon>
        <taxon>Metazoa</taxon>
        <taxon>Spiralia</taxon>
        <taxon>Lophotrochozoa</taxon>
        <taxon>Mollusca</taxon>
        <taxon>Bivalvia</taxon>
        <taxon>Autobranchia</taxon>
        <taxon>Heteroconchia</taxon>
        <taxon>Palaeoheterodonta</taxon>
        <taxon>Unionida</taxon>
        <taxon>Unionoidea</taxon>
        <taxon>Unionidae</taxon>
        <taxon>Ambleminae</taxon>
        <taxon>Lampsilini</taxon>
        <taxon>Potamilus</taxon>
    </lineage>
</organism>
<keyword evidence="3" id="KW-0472">Membrane</keyword>
<dbReference type="SUPFAM" id="SSF51735">
    <property type="entry name" value="NAD(P)-binding Rossmann-fold domains"/>
    <property type="match status" value="1"/>
</dbReference>
<evidence type="ECO:0000256" key="2">
    <source>
        <dbReference type="RuleBase" id="RU000363"/>
    </source>
</evidence>
<evidence type="ECO:0000313" key="4">
    <source>
        <dbReference type="EMBL" id="KAK3599446.1"/>
    </source>
</evidence>
<keyword evidence="3" id="KW-1133">Transmembrane helix</keyword>
<dbReference type="InterPro" id="IPR036291">
    <property type="entry name" value="NAD(P)-bd_dom_sf"/>
</dbReference>
<dbReference type="EMBL" id="JAEAOA010002130">
    <property type="protein sequence ID" value="KAK3599446.1"/>
    <property type="molecule type" value="Genomic_DNA"/>
</dbReference>
<gene>
    <name evidence="4" type="ORF">CHS0354_036462</name>
</gene>
<accession>A0AAE0W2V7</accession>
<dbReference type="PANTHER" id="PTHR43157:SF30">
    <property type="entry name" value="RETINOL DEHYDROGENASE 11-LIKE"/>
    <property type="match status" value="1"/>
</dbReference>
<comment type="caution">
    <text evidence="4">The sequence shown here is derived from an EMBL/GenBank/DDBJ whole genome shotgun (WGS) entry which is preliminary data.</text>
</comment>